<evidence type="ECO:0000313" key="2">
    <source>
        <dbReference type="EMBL" id="EFC36398.1"/>
    </source>
</evidence>
<evidence type="ECO:0000313" key="3">
    <source>
        <dbReference type="Proteomes" id="UP000006671"/>
    </source>
</evidence>
<name>D2W3D6_NAEGR</name>
<dbReference type="EMBL" id="GG738931">
    <property type="protein sequence ID" value="EFC36398.1"/>
    <property type="molecule type" value="Genomic_DNA"/>
</dbReference>
<gene>
    <name evidence="2" type="ORF">NAEGRDRAFT_75908</name>
</gene>
<dbReference type="VEuPathDB" id="AmoebaDB:NAEGRDRAFT_75908"/>
<keyword evidence="3" id="KW-1185">Reference proteome</keyword>
<sequence>MYDENIETVLYNEMTTVNSQLISLVNKVKLADSCYFMYNNGMIDEFIGNIHEFLKQLDFNRKKASSDRLNSDVLSHIYQFLDNTTLQECCCLVSKLWRQSVDGLQVGVRGENLDNFLNGSLVKNVAKLTLIISGDAFKSLANCRSLDKMKSLDLLSLSNVAVEHLTKCHTPNLTELNLVDTIRIY</sequence>
<dbReference type="InterPro" id="IPR001810">
    <property type="entry name" value="F-box_dom"/>
</dbReference>
<dbReference type="KEGG" id="ngr:NAEGRDRAFT_75908"/>
<dbReference type="RefSeq" id="XP_002669142.1">
    <property type="nucleotide sequence ID" value="XM_002669096.1"/>
</dbReference>
<protein>
    <recommendedName>
        <fullName evidence="1">F-box domain-containing protein</fullName>
    </recommendedName>
</protein>
<dbReference type="InParanoid" id="D2W3D6"/>
<feature type="domain" description="F-box" evidence="1">
    <location>
        <begin position="68"/>
        <end position="105"/>
    </location>
</feature>
<proteinExistence type="predicted"/>
<dbReference type="Proteomes" id="UP000006671">
    <property type="component" value="Unassembled WGS sequence"/>
</dbReference>
<dbReference type="AlphaFoldDB" id="D2W3D6"/>
<dbReference type="Pfam" id="PF00646">
    <property type="entry name" value="F-box"/>
    <property type="match status" value="1"/>
</dbReference>
<reference evidence="2 3" key="1">
    <citation type="journal article" date="2010" name="Cell">
        <title>The genome of Naegleria gruberi illuminates early eukaryotic versatility.</title>
        <authorList>
            <person name="Fritz-Laylin L.K."/>
            <person name="Prochnik S.E."/>
            <person name="Ginger M.L."/>
            <person name="Dacks J.B."/>
            <person name="Carpenter M.L."/>
            <person name="Field M.C."/>
            <person name="Kuo A."/>
            <person name="Paredez A."/>
            <person name="Chapman J."/>
            <person name="Pham J."/>
            <person name="Shu S."/>
            <person name="Neupane R."/>
            <person name="Cipriano M."/>
            <person name="Mancuso J."/>
            <person name="Tu H."/>
            <person name="Salamov A."/>
            <person name="Lindquist E."/>
            <person name="Shapiro H."/>
            <person name="Lucas S."/>
            <person name="Grigoriev I.V."/>
            <person name="Cande W.Z."/>
            <person name="Fulton C."/>
            <person name="Rokhsar D.S."/>
            <person name="Dawson S.C."/>
        </authorList>
    </citation>
    <scope>NUCLEOTIDE SEQUENCE [LARGE SCALE GENOMIC DNA]</scope>
    <source>
        <strain evidence="2 3">NEG-M</strain>
    </source>
</reference>
<accession>D2W3D6</accession>
<organism evidence="3">
    <name type="scientific">Naegleria gruberi</name>
    <name type="common">Amoeba</name>
    <dbReference type="NCBI Taxonomy" id="5762"/>
    <lineage>
        <taxon>Eukaryota</taxon>
        <taxon>Discoba</taxon>
        <taxon>Heterolobosea</taxon>
        <taxon>Tetramitia</taxon>
        <taxon>Eutetramitia</taxon>
        <taxon>Vahlkampfiidae</taxon>
        <taxon>Naegleria</taxon>
    </lineage>
</organism>
<dbReference type="GeneID" id="8862311"/>
<evidence type="ECO:0000259" key="1">
    <source>
        <dbReference type="Pfam" id="PF00646"/>
    </source>
</evidence>